<dbReference type="GeneID" id="17086930"/>
<reference evidence="12" key="1">
    <citation type="journal article" date="2013" name="Science">
        <title>Gene transfer from bacteria and archaea facilitated evolution of an extremophilic eukaryote.</title>
        <authorList>
            <person name="Schonknecht G."/>
            <person name="Chen W.H."/>
            <person name="Ternes C.M."/>
            <person name="Barbier G.G."/>
            <person name="Shrestha R.P."/>
            <person name="Stanke M."/>
            <person name="Brautigam A."/>
            <person name="Baker B.J."/>
            <person name="Banfield J.F."/>
            <person name="Garavito R.M."/>
            <person name="Carr K."/>
            <person name="Wilkerson C."/>
            <person name="Rensing S.A."/>
            <person name="Gagneul D."/>
            <person name="Dickenson N.E."/>
            <person name="Oesterhelt C."/>
            <person name="Lercher M.J."/>
            <person name="Weber A.P."/>
        </authorList>
    </citation>
    <scope>NUCLEOTIDE SEQUENCE [LARGE SCALE GENOMIC DNA]</scope>
    <source>
        <strain evidence="12">074W</strain>
    </source>
</reference>
<name>M2XX96_GALSU</name>
<feature type="domain" description="VOC" evidence="10">
    <location>
        <begin position="37"/>
        <end position="166"/>
    </location>
</feature>
<evidence type="ECO:0000259" key="10">
    <source>
        <dbReference type="PROSITE" id="PS51819"/>
    </source>
</evidence>
<dbReference type="PROSITE" id="PS51819">
    <property type="entry name" value="VOC"/>
    <property type="match status" value="1"/>
</dbReference>
<dbReference type="EMBL" id="KB454524">
    <property type="protein sequence ID" value="EME28064.1"/>
    <property type="molecule type" value="Genomic_DNA"/>
</dbReference>
<dbReference type="InterPro" id="IPR037523">
    <property type="entry name" value="VOC_core"/>
</dbReference>
<dbReference type="STRING" id="130081.M2XX96"/>
<sequence>MLRLICTNLCSKNVYLKVLRYDIRNFSSSEHPSKIGALNHVAVAVNNLQKAVDYYREALGATVSEPQKLPEHGVTVVFVRLGNTNIELLEPLGSSSPISKFLETNKSGGLHHICLEVENINSAMQRAKSYGIRCLTEEPRIGAHGKPVVFLHPKDCNGVLTELEQK</sequence>
<evidence type="ECO:0000256" key="4">
    <source>
        <dbReference type="ARBA" id="ARBA00023285"/>
    </source>
</evidence>
<keyword evidence="4" id="KW-0170">Cobalt</keyword>
<dbReference type="InterPro" id="IPR017515">
    <property type="entry name" value="MeMalonyl-CoA_epimerase"/>
</dbReference>
<evidence type="ECO:0000313" key="11">
    <source>
        <dbReference type="EMBL" id="EME28064.1"/>
    </source>
</evidence>
<comment type="function">
    <text evidence="6">Methylmalonyl-CoA epimerase involved in propionyl-CoA metabolism.</text>
</comment>
<dbReference type="AlphaFoldDB" id="M2XX96"/>
<evidence type="ECO:0000256" key="5">
    <source>
        <dbReference type="ARBA" id="ARBA00050406"/>
    </source>
</evidence>
<dbReference type="eggNOG" id="KOG2944">
    <property type="taxonomic scope" value="Eukaryota"/>
</dbReference>
<dbReference type="KEGG" id="gsl:Gasu_44010"/>
<dbReference type="NCBIfam" id="TIGR03081">
    <property type="entry name" value="metmalonyl_epim"/>
    <property type="match status" value="1"/>
</dbReference>
<dbReference type="GO" id="GO:0046491">
    <property type="term" value="P:L-methylmalonyl-CoA metabolic process"/>
    <property type="evidence" value="ECO:0007669"/>
    <property type="project" value="TreeGrafter"/>
</dbReference>
<dbReference type="InterPro" id="IPR051785">
    <property type="entry name" value="MMCE/EMCE_epimerase"/>
</dbReference>
<dbReference type="FunFam" id="3.10.180.10:FF:000003">
    <property type="entry name" value="Methylmalonyl-CoA epimerase, mitochondrial"/>
    <property type="match status" value="1"/>
</dbReference>
<evidence type="ECO:0000256" key="6">
    <source>
        <dbReference type="ARBA" id="ARBA00053742"/>
    </source>
</evidence>
<proteinExistence type="inferred from homology"/>
<evidence type="ECO:0000256" key="8">
    <source>
        <dbReference type="ARBA" id="ARBA00071337"/>
    </source>
</evidence>
<dbReference type="PANTHER" id="PTHR43048:SF3">
    <property type="entry name" value="METHYLMALONYL-COA EPIMERASE, MITOCHONDRIAL"/>
    <property type="match status" value="1"/>
</dbReference>
<keyword evidence="12" id="KW-1185">Reference proteome</keyword>
<dbReference type="Pfam" id="PF13669">
    <property type="entry name" value="Glyoxalase_4"/>
    <property type="match status" value="1"/>
</dbReference>
<evidence type="ECO:0000313" key="12">
    <source>
        <dbReference type="Proteomes" id="UP000030680"/>
    </source>
</evidence>
<dbReference type="PANTHER" id="PTHR43048">
    <property type="entry name" value="METHYLMALONYL-COA EPIMERASE"/>
    <property type="match status" value="1"/>
</dbReference>
<evidence type="ECO:0000256" key="1">
    <source>
        <dbReference type="ARBA" id="ARBA00009308"/>
    </source>
</evidence>
<dbReference type="Gene3D" id="3.10.180.10">
    <property type="entry name" value="2,3-Dihydroxybiphenyl 1,2-Dioxygenase, domain 1"/>
    <property type="match status" value="1"/>
</dbReference>
<dbReference type="CDD" id="cd07249">
    <property type="entry name" value="MMCE"/>
    <property type="match status" value="1"/>
</dbReference>
<dbReference type="EC" id="5.1.99.1" evidence="7"/>
<dbReference type="Gramene" id="EME28064">
    <property type="protein sequence ID" value="EME28064"/>
    <property type="gene ID" value="Gasu_44010"/>
</dbReference>
<gene>
    <name evidence="11" type="ORF">Gasu_44010</name>
</gene>
<evidence type="ECO:0000256" key="7">
    <source>
        <dbReference type="ARBA" id="ARBA00066411"/>
    </source>
</evidence>
<evidence type="ECO:0000256" key="9">
    <source>
        <dbReference type="ARBA" id="ARBA00081771"/>
    </source>
</evidence>
<dbReference type="GO" id="GO:0004493">
    <property type="term" value="F:methylmalonyl-CoA epimerase activity"/>
    <property type="evidence" value="ECO:0007669"/>
    <property type="project" value="UniProtKB-EC"/>
</dbReference>
<dbReference type="GO" id="GO:0046872">
    <property type="term" value="F:metal ion binding"/>
    <property type="evidence" value="ECO:0007669"/>
    <property type="project" value="UniProtKB-KW"/>
</dbReference>
<dbReference type="InterPro" id="IPR029068">
    <property type="entry name" value="Glyas_Bleomycin-R_OHBP_Dase"/>
</dbReference>
<dbReference type="OMA" id="IHHICYE"/>
<organism evidence="11 12">
    <name type="scientific">Galdieria sulphuraria</name>
    <name type="common">Red alga</name>
    <dbReference type="NCBI Taxonomy" id="130081"/>
    <lineage>
        <taxon>Eukaryota</taxon>
        <taxon>Rhodophyta</taxon>
        <taxon>Bangiophyceae</taxon>
        <taxon>Galdieriales</taxon>
        <taxon>Galdieriaceae</taxon>
        <taxon>Galdieria</taxon>
    </lineage>
</organism>
<comment type="similarity">
    <text evidence="1">Belongs to the methylmalonyl-CoA epimerase family.</text>
</comment>
<keyword evidence="2" id="KW-0479">Metal-binding</keyword>
<keyword evidence="3 11" id="KW-0413">Isomerase</keyword>
<accession>M2XX96</accession>
<dbReference type="SUPFAM" id="SSF54593">
    <property type="entry name" value="Glyoxalase/Bleomycin resistance protein/Dihydroxybiphenyl dioxygenase"/>
    <property type="match status" value="1"/>
</dbReference>
<dbReference type="Proteomes" id="UP000030680">
    <property type="component" value="Unassembled WGS sequence"/>
</dbReference>
<dbReference type="RefSeq" id="XP_005704584.1">
    <property type="nucleotide sequence ID" value="XM_005704527.1"/>
</dbReference>
<dbReference type="OrthoDB" id="16820at2759"/>
<evidence type="ECO:0000256" key="2">
    <source>
        <dbReference type="ARBA" id="ARBA00022723"/>
    </source>
</evidence>
<evidence type="ECO:0000256" key="3">
    <source>
        <dbReference type="ARBA" id="ARBA00023235"/>
    </source>
</evidence>
<protein>
    <recommendedName>
        <fullName evidence="8">Methylmalonyl-CoA epimerase, mitochondrial</fullName>
        <ecNumber evidence="7">5.1.99.1</ecNumber>
    </recommendedName>
    <alternativeName>
        <fullName evidence="9">DL-methylmalonyl-CoA racemase</fullName>
    </alternativeName>
</protein>
<comment type="catalytic activity">
    <reaction evidence="5">
        <text>(R)-methylmalonyl-CoA = (S)-methylmalonyl-CoA</text>
        <dbReference type="Rhea" id="RHEA:20553"/>
        <dbReference type="ChEBI" id="CHEBI:57326"/>
        <dbReference type="ChEBI" id="CHEBI:57327"/>
        <dbReference type="EC" id="5.1.99.1"/>
    </reaction>
    <physiologicalReaction direction="right-to-left" evidence="5">
        <dbReference type="Rhea" id="RHEA:20555"/>
    </physiologicalReaction>
</comment>